<feature type="domain" description="RmlD-like substrate binding" evidence="7">
    <location>
        <begin position="88"/>
        <end position="237"/>
    </location>
</feature>
<dbReference type="InterPro" id="IPR029903">
    <property type="entry name" value="RmlD-like-bd"/>
</dbReference>
<evidence type="ECO:0000313" key="9">
    <source>
        <dbReference type="Proteomes" id="UP000184172"/>
    </source>
</evidence>
<evidence type="ECO:0000256" key="5">
    <source>
        <dbReference type="ARBA" id="ARBA00048200"/>
    </source>
</evidence>
<comment type="function">
    <text evidence="6">Catalyzes the reduction of dTDP-6-deoxy-L-lyxo-4-hexulose to yield dTDP-L-rhamnose.</text>
</comment>
<name>A0A1M6JSH5_9FLAO</name>
<evidence type="ECO:0000256" key="2">
    <source>
        <dbReference type="ARBA" id="ARBA00010944"/>
    </source>
</evidence>
<dbReference type="Gene3D" id="3.40.50.720">
    <property type="entry name" value="NAD(P)-binding Rossmann-like Domain"/>
    <property type="match status" value="1"/>
</dbReference>
<dbReference type="OrthoDB" id="1415031at2"/>
<dbReference type="AlphaFoldDB" id="A0A1M6JSH5"/>
<dbReference type="GO" id="GO:0048270">
    <property type="term" value="F:methionine adenosyltransferase regulator activity"/>
    <property type="evidence" value="ECO:0007669"/>
    <property type="project" value="TreeGrafter"/>
</dbReference>
<dbReference type="GO" id="GO:0048269">
    <property type="term" value="C:methionine adenosyltransferase complex"/>
    <property type="evidence" value="ECO:0007669"/>
    <property type="project" value="TreeGrafter"/>
</dbReference>
<comment type="pathway">
    <text evidence="1 6">Carbohydrate biosynthesis; dTDP-L-rhamnose biosynthesis.</text>
</comment>
<dbReference type="Pfam" id="PF04321">
    <property type="entry name" value="RmlD_sub_bind"/>
    <property type="match status" value="1"/>
</dbReference>
<dbReference type="InterPro" id="IPR005913">
    <property type="entry name" value="dTDP_dehydrorham_reduct"/>
</dbReference>
<dbReference type="GO" id="GO:0008831">
    <property type="term" value="F:dTDP-4-dehydrorhamnose reductase activity"/>
    <property type="evidence" value="ECO:0007669"/>
    <property type="project" value="UniProtKB-EC"/>
</dbReference>
<dbReference type="PANTHER" id="PTHR10491">
    <property type="entry name" value="DTDP-4-DEHYDRORHAMNOSE REDUCTASE"/>
    <property type="match status" value="1"/>
</dbReference>
<evidence type="ECO:0000256" key="6">
    <source>
        <dbReference type="RuleBase" id="RU364082"/>
    </source>
</evidence>
<dbReference type="GO" id="GO:0006556">
    <property type="term" value="P:S-adenosylmethionine biosynthetic process"/>
    <property type="evidence" value="ECO:0007669"/>
    <property type="project" value="TreeGrafter"/>
</dbReference>
<evidence type="ECO:0000256" key="3">
    <source>
        <dbReference type="ARBA" id="ARBA00012929"/>
    </source>
</evidence>
<dbReference type="EMBL" id="FQYV01000018">
    <property type="protein sequence ID" value="SHJ49695.1"/>
    <property type="molecule type" value="Genomic_DNA"/>
</dbReference>
<accession>A0A1M6JSH5</accession>
<dbReference type="PANTHER" id="PTHR10491:SF4">
    <property type="entry name" value="METHIONINE ADENOSYLTRANSFERASE 2 SUBUNIT BETA"/>
    <property type="match status" value="1"/>
</dbReference>
<keyword evidence="6" id="KW-0521">NADP</keyword>
<keyword evidence="9" id="KW-1185">Reference proteome</keyword>
<reference evidence="9" key="1">
    <citation type="submission" date="2016-11" db="EMBL/GenBank/DDBJ databases">
        <authorList>
            <person name="Varghese N."/>
            <person name="Submissions S."/>
        </authorList>
    </citation>
    <scope>NUCLEOTIDE SEQUENCE [LARGE SCALE GENOMIC DNA]</scope>
    <source>
        <strain evidence="9">DSM 26349</strain>
    </source>
</reference>
<dbReference type="RefSeq" id="WP_073219372.1">
    <property type="nucleotide sequence ID" value="NZ_FNNS01000019.1"/>
</dbReference>
<dbReference type="Proteomes" id="UP000184172">
    <property type="component" value="Unassembled WGS sequence"/>
</dbReference>
<dbReference type="SUPFAM" id="SSF51735">
    <property type="entry name" value="NAD(P)-binding Rossmann-fold domains"/>
    <property type="match status" value="1"/>
</dbReference>
<protein>
    <recommendedName>
        <fullName evidence="4 6">dTDP-4-dehydrorhamnose reductase</fullName>
        <ecNumber evidence="3 6">1.1.1.133</ecNumber>
    </recommendedName>
</protein>
<evidence type="ECO:0000259" key="7">
    <source>
        <dbReference type="Pfam" id="PF04321"/>
    </source>
</evidence>
<gene>
    <name evidence="8" type="ORF">SAMN04487908_11825</name>
</gene>
<comment type="similarity">
    <text evidence="2 6">Belongs to the dTDP-4-dehydrorhamnose reductase family.</text>
</comment>
<comment type="catalytic activity">
    <reaction evidence="5">
        <text>dTDP-beta-L-rhamnose + NADP(+) = dTDP-4-dehydro-beta-L-rhamnose + NADPH + H(+)</text>
        <dbReference type="Rhea" id="RHEA:21796"/>
        <dbReference type="ChEBI" id="CHEBI:15378"/>
        <dbReference type="ChEBI" id="CHEBI:57510"/>
        <dbReference type="ChEBI" id="CHEBI:57783"/>
        <dbReference type="ChEBI" id="CHEBI:58349"/>
        <dbReference type="ChEBI" id="CHEBI:62830"/>
        <dbReference type="EC" id="1.1.1.133"/>
    </reaction>
</comment>
<dbReference type="EC" id="1.1.1.133" evidence="3 6"/>
<evidence type="ECO:0000256" key="1">
    <source>
        <dbReference type="ARBA" id="ARBA00004781"/>
    </source>
</evidence>
<sequence length="286" mass="32860">MQEKKKEKERILILGGSGFIGNSIYKELPPYFHVRATYCKQHGLFSENKIFHQYCIEENSTFLLLNTIRPTVIISALTGNYESLLKVHREIADYALLNQNCSVLYVSSSEVFDAKWRYPSYENDVTLSESSFGKFKILVEKLLLEKVPSQTAILRLPIVLGINSPTIFHLRQCIRHEATFEVYPNLVVSATTINKVCQQIHYIINQSLHGIFHLGSNDMIHHEDLFREITSKIGDNMPIFKSVFSSNEDRYKAILPKTNKLPRQYQITVSEVIEESSLNEEIASVK</sequence>
<dbReference type="InterPro" id="IPR036291">
    <property type="entry name" value="NAD(P)-bd_dom_sf"/>
</dbReference>
<evidence type="ECO:0000313" key="8">
    <source>
        <dbReference type="EMBL" id="SHJ49695.1"/>
    </source>
</evidence>
<dbReference type="STRING" id="797419.SAMN05216556_11927"/>
<organism evidence="8 9">
    <name type="scientific">Aequorivita viscosa</name>
    <dbReference type="NCBI Taxonomy" id="797419"/>
    <lineage>
        <taxon>Bacteria</taxon>
        <taxon>Pseudomonadati</taxon>
        <taxon>Bacteroidota</taxon>
        <taxon>Flavobacteriia</taxon>
        <taxon>Flavobacteriales</taxon>
        <taxon>Flavobacteriaceae</taxon>
        <taxon>Aequorivita</taxon>
    </lineage>
</organism>
<proteinExistence type="inferred from homology"/>
<evidence type="ECO:0000256" key="4">
    <source>
        <dbReference type="ARBA" id="ARBA00017099"/>
    </source>
</evidence>
<keyword evidence="6" id="KW-0560">Oxidoreductase</keyword>